<proteinExistence type="predicted"/>
<evidence type="ECO:0000313" key="2">
    <source>
        <dbReference type="Proteomes" id="UP000789572"/>
    </source>
</evidence>
<dbReference type="AlphaFoldDB" id="A0A9N9E207"/>
<comment type="caution">
    <text evidence="1">The sequence shown here is derived from an EMBL/GenBank/DDBJ whole genome shotgun (WGS) entry which is preliminary data.</text>
</comment>
<feature type="non-terminal residue" evidence="1">
    <location>
        <position position="79"/>
    </location>
</feature>
<sequence>MSERSDYFSRDPMKWSITEFLNESELEPFEAKIDSYIKRLKQIISSDCEQDDRKKRAQLLLDRYQKASKNLFSFRVWDK</sequence>
<evidence type="ECO:0000313" key="1">
    <source>
        <dbReference type="EMBL" id="CAG8659534.1"/>
    </source>
</evidence>
<keyword evidence="2" id="KW-1185">Reference proteome</keyword>
<dbReference type="Proteomes" id="UP000789572">
    <property type="component" value="Unassembled WGS sequence"/>
</dbReference>
<accession>A0A9N9E207</accession>
<dbReference type="OrthoDB" id="2430695at2759"/>
<dbReference type="EMBL" id="CAJVPJ010005207">
    <property type="protein sequence ID" value="CAG8659534.1"/>
    <property type="molecule type" value="Genomic_DNA"/>
</dbReference>
<organism evidence="1 2">
    <name type="scientific">Paraglomus occultum</name>
    <dbReference type="NCBI Taxonomy" id="144539"/>
    <lineage>
        <taxon>Eukaryota</taxon>
        <taxon>Fungi</taxon>
        <taxon>Fungi incertae sedis</taxon>
        <taxon>Mucoromycota</taxon>
        <taxon>Glomeromycotina</taxon>
        <taxon>Glomeromycetes</taxon>
        <taxon>Paraglomerales</taxon>
        <taxon>Paraglomeraceae</taxon>
        <taxon>Paraglomus</taxon>
    </lineage>
</organism>
<protein>
    <submittedName>
        <fullName evidence="1">8625_t:CDS:1</fullName>
    </submittedName>
</protein>
<gene>
    <name evidence="1" type="ORF">POCULU_LOCUS10386</name>
</gene>
<reference evidence="1" key="1">
    <citation type="submission" date="2021-06" db="EMBL/GenBank/DDBJ databases">
        <authorList>
            <person name="Kallberg Y."/>
            <person name="Tangrot J."/>
            <person name="Rosling A."/>
        </authorList>
    </citation>
    <scope>NUCLEOTIDE SEQUENCE</scope>
    <source>
        <strain evidence="1">IA702</strain>
    </source>
</reference>
<name>A0A9N9E207_9GLOM</name>